<sequence length="123" mass="13668">MSAFDWRAPIPSPCAYTCCCTSDRALLFRRFGGLFLHWLPILRYMTAVTQTLSSRCLIQPLCLRYHGHFPDIPGEAEQMMVGGVRPRDPAEAVPAALVVNLPFQVDIILGSASRILAHLQVSK</sequence>
<accession>A0A9Q8SYX9</accession>
<gene>
    <name evidence="1" type="ORF">CLUP02_10738</name>
</gene>
<name>A0A9Q8SYX9_9PEZI</name>
<dbReference type="EMBL" id="CP019477">
    <property type="protein sequence ID" value="UQC85241.1"/>
    <property type="molecule type" value="Genomic_DNA"/>
</dbReference>
<dbReference type="GeneID" id="73344721"/>
<dbReference type="AlphaFoldDB" id="A0A9Q8SYX9"/>
<evidence type="ECO:0000313" key="2">
    <source>
        <dbReference type="Proteomes" id="UP000830671"/>
    </source>
</evidence>
<protein>
    <submittedName>
        <fullName evidence="1">Uncharacterized protein</fullName>
    </submittedName>
</protein>
<organism evidence="1 2">
    <name type="scientific">Colletotrichum lupini</name>
    <dbReference type="NCBI Taxonomy" id="145971"/>
    <lineage>
        <taxon>Eukaryota</taxon>
        <taxon>Fungi</taxon>
        <taxon>Dikarya</taxon>
        <taxon>Ascomycota</taxon>
        <taxon>Pezizomycotina</taxon>
        <taxon>Sordariomycetes</taxon>
        <taxon>Hypocreomycetidae</taxon>
        <taxon>Glomerellales</taxon>
        <taxon>Glomerellaceae</taxon>
        <taxon>Colletotrichum</taxon>
        <taxon>Colletotrichum acutatum species complex</taxon>
    </lineage>
</organism>
<dbReference type="Proteomes" id="UP000830671">
    <property type="component" value="Chromosome 5"/>
</dbReference>
<proteinExistence type="predicted"/>
<keyword evidence="2" id="KW-1185">Reference proteome</keyword>
<reference evidence="1" key="1">
    <citation type="journal article" date="2021" name="Mol. Plant Microbe Interact.">
        <title>Complete Genome Sequence of the Plant-Pathogenic Fungus Colletotrichum lupini.</title>
        <authorList>
            <person name="Baroncelli R."/>
            <person name="Pensec F."/>
            <person name="Da Lio D."/>
            <person name="Boufleur T."/>
            <person name="Vicente I."/>
            <person name="Sarrocco S."/>
            <person name="Picot A."/>
            <person name="Baraldi E."/>
            <person name="Sukno S."/>
            <person name="Thon M."/>
            <person name="Le Floch G."/>
        </authorList>
    </citation>
    <scope>NUCLEOTIDE SEQUENCE</scope>
    <source>
        <strain evidence="1">IMI 504893</strain>
    </source>
</reference>
<evidence type="ECO:0000313" key="1">
    <source>
        <dbReference type="EMBL" id="UQC85241.1"/>
    </source>
</evidence>
<dbReference type="KEGG" id="clup:CLUP02_10738"/>
<dbReference type="RefSeq" id="XP_049146856.1">
    <property type="nucleotide sequence ID" value="XM_049289711.1"/>
</dbReference>